<dbReference type="WBParaSite" id="PSAMB.scaffold10029size4412.g32972.t1">
    <property type="protein sequence ID" value="PSAMB.scaffold10029size4412.g32972.t1"/>
    <property type="gene ID" value="PSAMB.scaffold10029size4412.g32972"/>
</dbReference>
<dbReference type="Proteomes" id="UP000887566">
    <property type="component" value="Unplaced"/>
</dbReference>
<dbReference type="GO" id="GO:0016887">
    <property type="term" value="F:ATP hydrolysis activity"/>
    <property type="evidence" value="ECO:0007669"/>
    <property type="project" value="InterPro"/>
</dbReference>
<evidence type="ECO:0000256" key="7">
    <source>
        <dbReference type="ARBA" id="ARBA00022840"/>
    </source>
</evidence>
<evidence type="ECO:0000256" key="10">
    <source>
        <dbReference type="SAM" id="MobiDB-lite"/>
    </source>
</evidence>
<protein>
    <submittedName>
        <fullName evidence="15">Uncharacterized protein</fullName>
    </submittedName>
</protein>
<dbReference type="SUPFAM" id="SSF90123">
    <property type="entry name" value="ABC transporter transmembrane region"/>
    <property type="match status" value="1"/>
</dbReference>
<keyword evidence="9 11" id="KW-0472">Membrane</keyword>
<evidence type="ECO:0000256" key="8">
    <source>
        <dbReference type="ARBA" id="ARBA00022989"/>
    </source>
</evidence>
<feature type="transmembrane region" description="Helical" evidence="11">
    <location>
        <begin position="38"/>
        <end position="68"/>
    </location>
</feature>
<sequence>MNEILNGIRVIKMYAWEGAFAQLISELRAREIAKVKQVAIWQALVMGTFWASGKLVILFAVLCFIFTGNELTAERVFVAAALYNACRLPITLFLPFAIQFIFEGKVSLNRVQKFLELEDFSSNVEAIENGNTNGASKEPNKTTADYTDDGPIVELRNFSAKWDGSAEDGDVEQGATIQNLNLTARPGQLIAIIGPVGSGKSTLLASILGETRKVAGKLIRRGTVAYAAQEAWIFSASIRQNILFGLPHDSNTYNKTVHVCALRKDFERSADGDQALVGDRGVALSGGQKARVNLARAVYRDADIYLLDDPLSAVDAAVGRYLFDKCITDHLRKKITILVTHQLQYLQRADRILLMKGGKVVAEGTYPELMALGHTFTDILNETEQSYSRQLSTDSAGRSGSPKKILHEMEREANSDDDSEEDRLLSTANDSQLERSGASSAAILSQSLSESAWSLAMGKGETVITPEEEDRLGGSVSWSVYGHYLAAMANPLCCVFWLFGYFILVQAVYNFSDWWLNLWTDAAERERYLKKNVSAASNETLKDQEPIFKNVSLDDYMWVYIWMVLALMV</sequence>
<feature type="domain" description="ABC transmembrane type-1" evidence="13">
    <location>
        <begin position="1"/>
        <end position="100"/>
    </location>
</feature>
<evidence type="ECO:0000259" key="12">
    <source>
        <dbReference type="PROSITE" id="PS50893"/>
    </source>
</evidence>
<dbReference type="InterPro" id="IPR011527">
    <property type="entry name" value="ABC1_TM_dom"/>
</dbReference>
<keyword evidence="6" id="KW-0547">Nucleotide-binding</keyword>
<evidence type="ECO:0000256" key="11">
    <source>
        <dbReference type="SAM" id="Phobius"/>
    </source>
</evidence>
<keyword evidence="8 11" id="KW-1133">Transmembrane helix</keyword>
<dbReference type="PANTHER" id="PTHR24223">
    <property type="entry name" value="ATP-BINDING CASSETTE SUB-FAMILY C"/>
    <property type="match status" value="1"/>
</dbReference>
<evidence type="ECO:0000256" key="5">
    <source>
        <dbReference type="ARBA" id="ARBA00022737"/>
    </source>
</evidence>
<evidence type="ECO:0000256" key="6">
    <source>
        <dbReference type="ARBA" id="ARBA00022741"/>
    </source>
</evidence>
<name>A0A914UGC5_9BILA</name>
<organism evidence="14 15">
    <name type="scientific">Plectus sambesii</name>
    <dbReference type="NCBI Taxonomy" id="2011161"/>
    <lineage>
        <taxon>Eukaryota</taxon>
        <taxon>Metazoa</taxon>
        <taxon>Ecdysozoa</taxon>
        <taxon>Nematoda</taxon>
        <taxon>Chromadorea</taxon>
        <taxon>Plectida</taxon>
        <taxon>Plectina</taxon>
        <taxon>Plectoidea</taxon>
        <taxon>Plectidae</taxon>
        <taxon>Plectus</taxon>
    </lineage>
</organism>
<evidence type="ECO:0000256" key="2">
    <source>
        <dbReference type="ARBA" id="ARBA00009726"/>
    </source>
</evidence>
<reference evidence="15" key="1">
    <citation type="submission" date="2022-11" db="UniProtKB">
        <authorList>
            <consortium name="WormBaseParasite"/>
        </authorList>
    </citation>
    <scope>IDENTIFICATION</scope>
</reference>
<dbReference type="SMART" id="SM00382">
    <property type="entry name" value="AAA"/>
    <property type="match status" value="1"/>
</dbReference>
<dbReference type="GO" id="GO:0016020">
    <property type="term" value="C:membrane"/>
    <property type="evidence" value="ECO:0007669"/>
    <property type="project" value="UniProtKB-SubCell"/>
</dbReference>
<evidence type="ECO:0000256" key="1">
    <source>
        <dbReference type="ARBA" id="ARBA00004141"/>
    </source>
</evidence>
<evidence type="ECO:0000256" key="3">
    <source>
        <dbReference type="ARBA" id="ARBA00022448"/>
    </source>
</evidence>
<accession>A0A914UGC5</accession>
<keyword evidence="4 11" id="KW-0812">Transmembrane</keyword>
<dbReference type="PROSITE" id="PS00211">
    <property type="entry name" value="ABC_TRANSPORTER_1"/>
    <property type="match status" value="1"/>
</dbReference>
<dbReference type="InterPro" id="IPR027417">
    <property type="entry name" value="P-loop_NTPase"/>
</dbReference>
<keyword evidence="3" id="KW-0813">Transport</keyword>
<dbReference type="InterPro" id="IPR017871">
    <property type="entry name" value="ABC_transporter-like_CS"/>
</dbReference>
<dbReference type="Gene3D" id="3.40.50.300">
    <property type="entry name" value="P-loop containing nucleotide triphosphate hydrolases"/>
    <property type="match status" value="1"/>
</dbReference>
<feature type="domain" description="ABC transporter" evidence="12">
    <location>
        <begin position="153"/>
        <end position="382"/>
    </location>
</feature>
<dbReference type="CDD" id="cd03250">
    <property type="entry name" value="ABCC_MRP_domain1"/>
    <property type="match status" value="1"/>
</dbReference>
<dbReference type="InterPro" id="IPR003593">
    <property type="entry name" value="AAA+_ATPase"/>
</dbReference>
<keyword evidence="14" id="KW-1185">Reference proteome</keyword>
<dbReference type="FunFam" id="3.40.50.300:FF:000973">
    <property type="entry name" value="Multidrug resistance-associated protein 4"/>
    <property type="match status" value="1"/>
</dbReference>
<comment type="similarity">
    <text evidence="2">Belongs to the ABC transporter superfamily. ABCC family. Conjugate transporter (TC 3.A.1.208) subfamily.</text>
</comment>
<dbReference type="PROSITE" id="PS50929">
    <property type="entry name" value="ABC_TM1F"/>
    <property type="match status" value="1"/>
</dbReference>
<dbReference type="SUPFAM" id="SSF52540">
    <property type="entry name" value="P-loop containing nucleoside triphosphate hydrolases"/>
    <property type="match status" value="1"/>
</dbReference>
<proteinExistence type="inferred from homology"/>
<feature type="region of interest" description="Disordered" evidence="10">
    <location>
        <begin position="409"/>
        <end position="437"/>
    </location>
</feature>
<dbReference type="Gene3D" id="1.20.1560.10">
    <property type="entry name" value="ABC transporter type 1, transmembrane domain"/>
    <property type="match status" value="1"/>
</dbReference>
<dbReference type="Pfam" id="PF00664">
    <property type="entry name" value="ABC_membrane"/>
    <property type="match status" value="1"/>
</dbReference>
<dbReference type="GO" id="GO:0005524">
    <property type="term" value="F:ATP binding"/>
    <property type="evidence" value="ECO:0007669"/>
    <property type="project" value="UniProtKB-KW"/>
</dbReference>
<feature type="transmembrane region" description="Helical" evidence="11">
    <location>
        <begin position="80"/>
        <end position="102"/>
    </location>
</feature>
<comment type="subcellular location">
    <subcellularLocation>
        <location evidence="1">Membrane</location>
        <topology evidence="1">Multi-pass membrane protein</topology>
    </subcellularLocation>
</comment>
<dbReference type="InterPro" id="IPR036640">
    <property type="entry name" value="ABC1_TM_sf"/>
</dbReference>
<dbReference type="Pfam" id="PF00005">
    <property type="entry name" value="ABC_tran"/>
    <property type="match status" value="1"/>
</dbReference>
<dbReference type="PROSITE" id="PS50893">
    <property type="entry name" value="ABC_TRANSPORTER_2"/>
    <property type="match status" value="1"/>
</dbReference>
<evidence type="ECO:0000256" key="9">
    <source>
        <dbReference type="ARBA" id="ARBA00023136"/>
    </source>
</evidence>
<dbReference type="InterPro" id="IPR050173">
    <property type="entry name" value="ABC_transporter_C-like"/>
</dbReference>
<evidence type="ECO:0000256" key="4">
    <source>
        <dbReference type="ARBA" id="ARBA00022692"/>
    </source>
</evidence>
<dbReference type="PANTHER" id="PTHR24223:SF456">
    <property type="entry name" value="MULTIDRUG RESISTANCE-ASSOCIATED PROTEIN LETHAL(2)03659"/>
    <property type="match status" value="1"/>
</dbReference>
<evidence type="ECO:0000259" key="13">
    <source>
        <dbReference type="PROSITE" id="PS50929"/>
    </source>
</evidence>
<dbReference type="GO" id="GO:0140359">
    <property type="term" value="F:ABC-type transporter activity"/>
    <property type="evidence" value="ECO:0007669"/>
    <property type="project" value="InterPro"/>
</dbReference>
<keyword evidence="7" id="KW-0067">ATP-binding</keyword>
<keyword evidence="5" id="KW-0677">Repeat</keyword>
<evidence type="ECO:0000313" key="15">
    <source>
        <dbReference type="WBParaSite" id="PSAMB.scaffold10029size4412.g32972.t1"/>
    </source>
</evidence>
<evidence type="ECO:0000313" key="14">
    <source>
        <dbReference type="Proteomes" id="UP000887566"/>
    </source>
</evidence>
<dbReference type="AlphaFoldDB" id="A0A914UGC5"/>
<feature type="transmembrane region" description="Helical" evidence="11">
    <location>
        <begin position="484"/>
        <end position="509"/>
    </location>
</feature>
<dbReference type="InterPro" id="IPR003439">
    <property type="entry name" value="ABC_transporter-like_ATP-bd"/>
</dbReference>